<feature type="region of interest" description="Disordered" evidence="1">
    <location>
        <begin position="283"/>
        <end position="385"/>
    </location>
</feature>
<dbReference type="AlphaFoldDB" id="A0A5J9VF02"/>
<evidence type="ECO:0000313" key="2">
    <source>
        <dbReference type="EMBL" id="TVU33944.1"/>
    </source>
</evidence>
<proteinExistence type="predicted"/>
<reference evidence="2 3" key="1">
    <citation type="journal article" date="2019" name="Sci. Rep.">
        <title>A high-quality genome of Eragrostis curvula grass provides insights into Poaceae evolution and supports new strategies to enhance forage quality.</title>
        <authorList>
            <person name="Carballo J."/>
            <person name="Santos B.A.C.M."/>
            <person name="Zappacosta D."/>
            <person name="Garbus I."/>
            <person name="Selva J.P."/>
            <person name="Gallo C.A."/>
            <person name="Diaz A."/>
            <person name="Albertini E."/>
            <person name="Caccamo M."/>
            <person name="Echenique V."/>
        </authorList>
    </citation>
    <scope>NUCLEOTIDE SEQUENCE [LARGE SCALE GENOMIC DNA]</scope>
    <source>
        <strain evidence="3">cv. Victoria</strain>
        <tissue evidence="2">Leaf</tissue>
    </source>
</reference>
<accession>A0A5J9VF02</accession>
<feature type="compositionally biased region" description="Basic residues" evidence="1">
    <location>
        <begin position="295"/>
        <end position="305"/>
    </location>
</feature>
<comment type="caution">
    <text evidence="2">The sequence shown here is derived from an EMBL/GenBank/DDBJ whole genome shotgun (WGS) entry which is preliminary data.</text>
</comment>
<organism evidence="2 3">
    <name type="scientific">Eragrostis curvula</name>
    <name type="common">weeping love grass</name>
    <dbReference type="NCBI Taxonomy" id="38414"/>
    <lineage>
        <taxon>Eukaryota</taxon>
        <taxon>Viridiplantae</taxon>
        <taxon>Streptophyta</taxon>
        <taxon>Embryophyta</taxon>
        <taxon>Tracheophyta</taxon>
        <taxon>Spermatophyta</taxon>
        <taxon>Magnoliopsida</taxon>
        <taxon>Liliopsida</taxon>
        <taxon>Poales</taxon>
        <taxon>Poaceae</taxon>
        <taxon>PACMAD clade</taxon>
        <taxon>Chloridoideae</taxon>
        <taxon>Eragrostideae</taxon>
        <taxon>Eragrostidinae</taxon>
        <taxon>Eragrostis</taxon>
    </lineage>
</organism>
<name>A0A5J9VF02_9POAL</name>
<feature type="non-terminal residue" evidence="2">
    <location>
        <position position="1"/>
    </location>
</feature>
<dbReference type="Proteomes" id="UP000324897">
    <property type="component" value="Unassembled WGS sequence"/>
</dbReference>
<dbReference type="Gramene" id="TVU33944">
    <property type="protein sequence ID" value="TVU33944"/>
    <property type="gene ID" value="EJB05_15760"/>
</dbReference>
<gene>
    <name evidence="2" type="ORF">EJB05_15760</name>
</gene>
<evidence type="ECO:0000313" key="3">
    <source>
        <dbReference type="Proteomes" id="UP000324897"/>
    </source>
</evidence>
<dbReference type="EMBL" id="RWGY01000009">
    <property type="protein sequence ID" value="TVU33944.1"/>
    <property type="molecule type" value="Genomic_DNA"/>
</dbReference>
<keyword evidence="3" id="KW-1185">Reference proteome</keyword>
<sequence>MKVRTKEPAQPSARESGAERSCGVGRRREPALEPSRARGVRRGDGDVVGSLGERAAVEWSLAGFLSDGDEFWRLGARRDLACDEVSLRDRKMSDNSDLSNITPAELRRIQAEQSVVVVSLSNNESEYCSGFVLSDSTTVPGHGSRTYTLVVTSYKFVIGQEDNLTVTYFDEAQSKATLLRSYGDFCVLGTAVNDSFESCEVCPSTIGSEVDGSKDYFTVSCHYFQKTSSGGNRLPGAPVFSIADDDTAGRAVGLIIQDCRHELGCAGAEFKVALTGSSLESLIGHLDPNSPPAPSKKRKRKRKAPPMKTTQKSPPPVLAKKTQKSPPAKKSTVPAKKRKEPPMQKTQKSTPPVLAKKTHPPKKSSVPAKKRKRNTSPTKNTKKRR</sequence>
<feature type="compositionally biased region" description="Basic residues" evidence="1">
    <location>
        <begin position="356"/>
        <end position="385"/>
    </location>
</feature>
<protein>
    <submittedName>
        <fullName evidence="2">Uncharacterized protein</fullName>
    </submittedName>
</protein>
<feature type="region of interest" description="Disordered" evidence="1">
    <location>
        <begin position="1"/>
        <end position="45"/>
    </location>
</feature>
<evidence type="ECO:0000256" key="1">
    <source>
        <dbReference type="SAM" id="MobiDB-lite"/>
    </source>
</evidence>